<dbReference type="AlphaFoldDB" id="A0AAW0ZHF5"/>
<name>A0AAW0ZHF5_9HYME</name>
<proteinExistence type="predicted"/>
<gene>
    <name evidence="2" type="ORF">QLX08_009177</name>
</gene>
<dbReference type="Proteomes" id="UP001432146">
    <property type="component" value="Unassembled WGS sequence"/>
</dbReference>
<evidence type="ECO:0000313" key="2">
    <source>
        <dbReference type="EMBL" id="KAK9296995.1"/>
    </source>
</evidence>
<reference evidence="2 3" key="1">
    <citation type="submission" date="2024-05" db="EMBL/GenBank/DDBJ databases">
        <title>The nuclear and mitochondrial genome assemblies of Tetragonisca angustula (Apidae: Meliponini), a tiny yet remarkable pollinator in the Neotropics.</title>
        <authorList>
            <person name="Ferrari R."/>
            <person name="Ricardo P.C."/>
            <person name="Dias F.C."/>
            <person name="Araujo N.S."/>
            <person name="Soares D.O."/>
            <person name="Zhou Q.-S."/>
            <person name="Zhu C.-D."/>
            <person name="Coutinho L."/>
            <person name="Airas M.C."/>
            <person name="Batista T.M."/>
        </authorList>
    </citation>
    <scope>NUCLEOTIDE SEQUENCE [LARGE SCALE GENOMIC DNA]</scope>
    <source>
        <strain evidence="2">ASF017062</strain>
        <tissue evidence="2">Abdomen</tissue>
    </source>
</reference>
<accession>A0AAW0ZHF5</accession>
<protein>
    <submittedName>
        <fullName evidence="2">Uncharacterized protein</fullName>
    </submittedName>
</protein>
<evidence type="ECO:0000256" key="1">
    <source>
        <dbReference type="SAM" id="MobiDB-lite"/>
    </source>
</evidence>
<keyword evidence="3" id="KW-1185">Reference proteome</keyword>
<sequence>MTRINAEYHLERQFPNGLFSSNANLWQEQEKRGDGRENGNDEEGQASQASDKGANTQILCTVVAILSFGEDAGTGYGATLCTRWVSPACKQITRDPSGLPASPVWLTAYRDILHFEEHALLV</sequence>
<evidence type="ECO:0000313" key="3">
    <source>
        <dbReference type="Proteomes" id="UP001432146"/>
    </source>
</evidence>
<comment type="caution">
    <text evidence="2">The sequence shown here is derived from an EMBL/GenBank/DDBJ whole genome shotgun (WGS) entry which is preliminary data.</text>
</comment>
<organism evidence="2 3">
    <name type="scientific">Tetragonisca angustula</name>
    <dbReference type="NCBI Taxonomy" id="166442"/>
    <lineage>
        <taxon>Eukaryota</taxon>
        <taxon>Metazoa</taxon>
        <taxon>Ecdysozoa</taxon>
        <taxon>Arthropoda</taxon>
        <taxon>Hexapoda</taxon>
        <taxon>Insecta</taxon>
        <taxon>Pterygota</taxon>
        <taxon>Neoptera</taxon>
        <taxon>Endopterygota</taxon>
        <taxon>Hymenoptera</taxon>
        <taxon>Apocrita</taxon>
        <taxon>Aculeata</taxon>
        <taxon>Apoidea</taxon>
        <taxon>Anthophila</taxon>
        <taxon>Apidae</taxon>
        <taxon>Tetragonisca</taxon>
    </lineage>
</organism>
<feature type="region of interest" description="Disordered" evidence="1">
    <location>
        <begin position="20"/>
        <end position="52"/>
    </location>
</feature>
<dbReference type="EMBL" id="JAWNGG020000199">
    <property type="protein sequence ID" value="KAK9296995.1"/>
    <property type="molecule type" value="Genomic_DNA"/>
</dbReference>
<feature type="compositionally biased region" description="Basic and acidic residues" evidence="1">
    <location>
        <begin position="28"/>
        <end position="39"/>
    </location>
</feature>